<reference evidence="2 3" key="1">
    <citation type="submission" date="2024-08" db="EMBL/GenBank/DDBJ databases">
        <title>Two novel Cytobacillus novel species.</title>
        <authorList>
            <person name="Liu G."/>
        </authorList>
    </citation>
    <scope>NUCLEOTIDE SEQUENCE [LARGE SCALE GENOMIC DNA]</scope>
    <source>
        <strain evidence="2 3">FJAT-54145</strain>
    </source>
</reference>
<comment type="caution">
    <text evidence="2">The sequence shown here is derived from an EMBL/GenBank/DDBJ whole genome shotgun (WGS) entry which is preliminary data.</text>
</comment>
<sequence>MKENELLINGGMAHSNAVSFYGKNYQSKATRDKNGEITVEIKKQKPLPGWVHSGLQIPLLRGFADTIFAFYMTWWIGLFFLIAPFVMVYRMPIVIETITTEAKNDSFLSGMIVGLAMVIIMLKVTAKGKYHAAEHVLHNLYLQNRSLTIEEGKKTTRIHEWCGSSCTILLIIYAIIMAYIPMPMWLKIFIWFPFYGEVIMSQNKYVRSVVMPFKWAGYAFQLLTTSKPKEEHLEVSRQAFQSLLEKEEALLKANKTA</sequence>
<accession>A0ABW6KDJ3</accession>
<feature type="transmembrane region" description="Helical" evidence="1">
    <location>
        <begin position="107"/>
        <end position="126"/>
    </location>
</feature>
<keyword evidence="1" id="KW-0812">Transmembrane</keyword>
<dbReference type="PANTHER" id="PTHR42867:SF1">
    <property type="entry name" value="MEMBRANE PROTEIN-RELATED"/>
    <property type="match status" value="1"/>
</dbReference>
<evidence type="ECO:0000313" key="2">
    <source>
        <dbReference type="EMBL" id="MFE8700757.1"/>
    </source>
</evidence>
<dbReference type="PANTHER" id="PTHR42867">
    <property type="entry name" value="MEMBRANE PROTEIN-RELATED"/>
    <property type="match status" value="1"/>
</dbReference>
<keyword evidence="1" id="KW-0472">Membrane</keyword>
<evidence type="ECO:0000256" key="1">
    <source>
        <dbReference type="SAM" id="Phobius"/>
    </source>
</evidence>
<dbReference type="InterPro" id="IPR010787">
    <property type="entry name" value="DUF1385"/>
</dbReference>
<feature type="transmembrane region" description="Helical" evidence="1">
    <location>
        <begin position="68"/>
        <end position="87"/>
    </location>
</feature>
<dbReference type="Proteomes" id="UP001601059">
    <property type="component" value="Unassembled WGS sequence"/>
</dbReference>
<name>A0ABW6KDJ3_9BACI</name>
<organism evidence="2 3">
    <name type="scientific">Cytobacillus spartinae</name>
    <dbReference type="NCBI Taxonomy" id="3299023"/>
    <lineage>
        <taxon>Bacteria</taxon>
        <taxon>Bacillati</taxon>
        <taxon>Bacillota</taxon>
        <taxon>Bacilli</taxon>
        <taxon>Bacillales</taxon>
        <taxon>Bacillaceae</taxon>
        <taxon>Cytobacillus</taxon>
    </lineage>
</organism>
<dbReference type="Pfam" id="PF07136">
    <property type="entry name" value="DUF1385"/>
    <property type="match status" value="1"/>
</dbReference>
<protein>
    <submittedName>
        <fullName evidence="2">DUF1385 domain-containing protein</fullName>
    </submittedName>
</protein>
<dbReference type="RefSeq" id="WP_389360244.1">
    <property type="nucleotide sequence ID" value="NZ_JBIACK010000003.1"/>
</dbReference>
<proteinExistence type="predicted"/>
<evidence type="ECO:0000313" key="3">
    <source>
        <dbReference type="Proteomes" id="UP001601059"/>
    </source>
</evidence>
<gene>
    <name evidence="2" type="ORF">ACFYKX_09035</name>
</gene>
<dbReference type="EMBL" id="JBIACK010000003">
    <property type="protein sequence ID" value="MFE8700757.1"/>
    <property type="molecule type" value="Genomic_DNA"/>
</dbReference>
<keyword evidence="3" id="KW-1185">Reference proteome</keyword>
<keyword evidence="1" id="KW-1133">Transmembrane helix</keyword>
<feature type="transmembrane region" description="Helical" evidence="1">
    <location>
        <begin position="161"/>
        <end position="182"/>
    </location>
</feature>